<gene>
    <name evidence="1" type="primary">ORF12511</name>
</gene>
<name>A0A0B6Y478_9EUPU</name>
<dbReference type="EMBL" id="HACG01004242">
    <property type="protein sequence ID" value="CEK51107.1"/>
    <property type="molecule type" value="Transcribed_RNA"/>
</dbReference>
<organism evidence="1">
    <name type="scientific">Arion vulgaris</name>
    <dbReference type="NCBI Taxonomy" id="1028688"/>
    <lineage>
        <taxon>Eukaryota</taxon>
        <taxon>Metazoa</taxon>
        <taxon>Spiralia</taxon>
        <taxon>Lophotrochozoa</taxon>
        <taxon>Mollusca</taxon>
        <taxon>Gastropoda</taxon>
        <taxon>Heterobranchia</taxon>
        <taxon>Euthyneura</taxon>
        <taxon>Panpulmonata</taxon>
        <taxon>Eupulmonata</taxon>
        <taxon>Stylommatophora</taxon>
        <taxon>Helicina</taxon>
        <taxon>Arionoidea</taxon>
        <taxon>Arionidae</taxon>
        <taxon>Arion</taxon>
    </lineage>
</organism>
<accession>A0A0B6Y478</accession>
<proteinExistence type="predicted"/>
<feature type="non-terminal residue" evidence="1">
    <location>
        <position position="1"/>
    </location>
</feature>
<reference evidence="1" key="1">
    <citation type="submission" date="2014-12" db="EMBL/GenBank/DDBJ databases">
        <title>Insight into the proteome of Arion vulgaris.</title>
        <authorList>
            <person name="Aradska J."/>
            <person name="Bulat T."/>
            <person name="Smidak R."/>
            <person name="Sarate P."/>
            <person name="Gangsoo J."/>
            <person name="Sialana F."/>
            <person name="Bilban M."/>
            <person name="Lubec G."/>
        </authorList>
    </citation>
    <scope>NUCLEOTIDE SEQUENCE</scope>
    <source>
        <tissue evidence="1">Skin</tissue>
    </source>
</reference>
<feature type="non-terminal residue" evidence="1">
    <location>
        <position position="69"/>
    </location>
</feature>
<dbReference type="AlphaFoldDB" id="A0A0B6Y478"/>
<evidence type="ECO:0000313" key="1">
    <source>
        <dbReference type="EMBL" id="CEK51107.1"/>
    </source>
</evidence>
<protein>
    <submittedName>
        <fullName evidence="1">Uncharacterized protein</fullName>
    </submittedName>
</protein>
<sequence>NHRSSQNIQLKNSNKTVCLHRSRSENDLYGRCKVRSKYNQHIWTTWDSGHILERSASATEIVPIIGRSR</sequence>